<dbReference type="InterPro" id="IPR001468">
    <property type="entry name" value="Indole-3-GlycerolPSynthase_CS"/>
</dbReference>
<evidence type="ECO:0000256" key="2">
    <source>
        <dbReference type="ARBA" id="ARBA00004696"/>
    </source>
</evidence>
<keyword evidence="11" id="KW-1185">Reference proteome</keyword>
<reference evidence="10" key="1">
    <citation type="submission" date="2021-02" db="EMBL/GenBank/DDBJ databases">
        <title>Fulvivirga sp. S481 isolated from sea water.</title>
        <authorList>
            <person name="Bae S.S."/>
            <person name="Baek K."/>
        </authorList>
    </citation>
    <scope>NUCLEOTIDE SEQUENCE</scope>
    <source>
        <strain evidence="10">S481</strain>
    </source>
</reference>
<dbReference type="InterPro" id="IPR013785">
    <property type="entry name" value="Aldolase_TIM"/>
</dbReference>
<comment type="catalytic activity">
    <reaction evidence="1">
        <text>1-(2-carboxyphenylamino)-1-deoxy-D-ribulose 5-phosphate + H(+) = (1S,2R)-1-C-(indol-3-yl)glycerol 3-phosphate + CO2 + H2O</text>
        <dbReference type="Rhea" id="RHEA:23476"/>
        <dbReference type="ChEBI" id="CHEBI:15377"/>
        <dbReference type="ChEBI" id="CHEBI:15378"/>
        <dbReference type="ChEBI" id="CHEBI:16526"/>
        <dbReference type="ChEBI" id="CHEBI:58613"/>
        <dbReference type="ChEBI" id="CHEBI:58866"/>
        <dbReference type="EC" id="4.1.1.48"/>
    </reaction>
</comment>
<sequence length="269" mass="30256">MNILEEIIAHKHKEVAEKRSLFPEKLLEQSIYYGSKSVSLRKYIQREDKSGIIAEIKRKSPSKGMINAHVSVERTSIGYMQAGASALSVLTDQNYFGGKNEDLTTARKFNFCPILRKDFVVDEYQILETKSIGADAILLIAAALESKQIKQFAEFAKSLGLETLLEVHNQQELDASLNEFIDLVGVNNRDLKSFEVSIEASKSLAHAIPNEFVKVSESGISDPEIILELKQEGFEGFLIGERFMTSSRPEKSCARFIEQLSQLEKKQYA</sequence>
<dbReference type="Proteomes" id="UP000662783">
    <property type="component" value="Chromosome"/>
</dbReference>
<feature type="domain" description="Indole-3-glycerol phosphate synthase" evidence="9">
    <location>
        <begin position="4"/>
        <end position="252"/>
    </location>
</feature>
<evidence type="ECO:0000256" key="8">
    <source>
        <dbReference type="ARBA" id="ARBA00023239"/>
    </source>
</evidence>
<keyword evidence="7" id="KW-0057">Aromatic amino acid biosynthesis</keyword>
<protein>
    <recommendedName>
        <fullName evidence="3">indole-3-glycerol-phosphate synthase</fullName>
        <ecNumber evidence="3">4.1.1.48</ecNumber>
    </recommendedName>
</protein>
<organism evidence="10 11">
    <name type="scientific">Fulvivirga lutea</name>
    <dbReference type="NCBI Taxonomy" id="2810512"/>
    <lineage>
        <taxon>Bacteria</taxon>
        <taxon>Pseudomonadati</taxon>
        <taxon>Bacteroidota</taxon>
        <taxon>Cytophagia</taxon>
        <taxon>Cytophagales</taxon>
        <taxon>Fulvivirgaceae</taxon>
        <taxon>Fulvivirga</taxon>
    </lineage>
</organism>
<keyword evidence="4" id="KW-0028">Amino-acid biosynthesis</keyword>
<dbReference type="GO" id="GO:0004640">
    <property type="term" value="F:phosphoribosylanthranilate isomerase activity"/>
    <property type="evidence" value="ECO:0007669"/>
    <property type="project" value="TreeGrafter"/>
</dbReference>
<dbReference type="GO" id="GO:0000162">
    <property type="term" value="P:L-tryptophan biosynthetic process"/>
    <property type="evidence" value="ECO:0007669"/>
    <property type="project" value="UniProtKB-KW"/>
</dbReference>
<name>A0A974WFI2_9BACT</name>
<accession>A0A974WFI2</accession>
<keyword evidence="8 10" id="KW-0456">Lyase</keyword>
<evidence type="ECO:0000313" key="10">
    <source>
        <dbReference type="EMBL" id="QSE96157.1"/>
    </source>
</evidence>
<dbReference type="InterPro" id="IPR045186">
    <property type="entry name" value="Indole-3-glycerol_P_synth"/>
</dbReference>
<dbReference type="Gene3D" id="3.20.20.70">
    <property type="entry name" value="Aldolase class I"/>
    <property type="match status" value="1"/>
</dbReference>
<dbReference type="CDD" id="cd00331">
    <property type="entry name" value="IGPS"/>
    <property type="match status" value="1"/>
</dbReference>
<dbReference type="KEGG" id="fuv:JR347_11085"/>
<dbReference type="PROSITE" id="PS00614">
    <property type="entry name" value="IGPS"/>
    <property type="match status" value="1"/>
</dbReference>
<comment type="pathway">
    <text evidence="2">Amino-acid biosynthesis; L-tryptophan biosynthesis; L-tryptophan from chorismate: step 4/5.</text>
</comment>
<evidence type="ECO:0000313" key="11">
    <source>
        <dbReference type="Proteomes" id="UP000662783"/>
    </source>
</evidence>
<dbReference type="PANTHER" id="PTHR22854:SF2">
    <property type="entry name" value="INDOLE-3-GLYCEROL-PHOSPHATE SYNTHASE"/>
    <property type="match status" value="1"/>
</dbReference>
<dbReference type="Pfam" id="PF00218">
    <property type="entry name" value="IGPS"/>
    <property type="match status" value="1"/>
</dbReference>
<keyword evidence="5" id="KW-0210">Decarboxylase</keyword>
<keyword evidence="6" id="KW-0822">Tryptophan biosynthesis</keyword>
<evidence type="ECO:0000259" key="9">
    <source>
        <dbReference type="Pfam" id="PF00218"/>
    </source>
</evidence>
<dbReference type="SUPFAM" id="SSF51366">
    <property type="entry name" value="Ribulose-phoshate binding barrel"/>
    <property type="match status" value="1"/>
</dbReference>
<evidence type="ECO:0000256" key="6">
    <source>
        <dbReference type="ARBA" id="ARBA00022822"/>
    </source>
</evidence>
<evidence type="ECO:0000256" key="3">
    <source>
        <dbReference type="ARBA" id="ARBA00012362"/>
    </source>
</evidence>
<dbReference type="EC" id="4.1.1.48" evidence="3"/>
<dbReference type="RefSeq" id="WP_205720670.1">
    <property type="nucleotide sequence ID" value="NZ_CP070608.1"/>
</dbReference>
<dbReference type="InterPro" id="IPR013798">
    <property type="entry name" value="Indole-3-glycerol_P_synth_dom"/>
</dbReference>
<evidence type="ECO:0000256" key="5">
    <source>
        <dbReference type="ARBA" id="ARBA00022793"/>
    </source>
</evidence>
<proteinExistence type="predicted"/>
<dbReference type="NCBIfam" id="NF001377">
    <property type="entry name" value="PRK00278.2-4"/>
    <property type="match status" value="1"/>
</dbReference>
<dbReference type="PANTHER" id="PTHR22854">
    <property type="entry name" value="TRYPTOPHAN BIOSYNTHESIS PROTEIN"/>
    <property type="match status" value="1"/>
</dbReference>
<gene>
    <name evidence="10" type="primary">trpC</name>
    <name evidence="10" type="ORF">JR347_11085</name>
</gene>
<evidence type="ECO:0000256" key="4">
    <source>
        <dbReference type="ARBA" id="ARBA00022605"/>
    </source>
</evidence>
<dbReference type="InterPro" id="IPR011060">
    <property type="entry name" value="RibuloseP-bd_barrel"/>
</dbReference>
<evidence type="ECO:0000256" key="7">
    <source>
        <dbReference type="ARBA" id="ARBA00023141"/>
    </source>
</evidence>
<dbReference type="GO" id="GO:0004425">
    <property type="term" value="F:indole-3-glycerol-phosphate synthase activity"/>
    <property type="evidence" value="ECO:0007669"/>
    <property type="project" value="UniProtKB-EC"/>
</dbReference>
<dbReference type="EMBL" id="CP070608">
    <property type="protein sequence ID" value="QSE96157.1"/>
    <property type="molecule type" value="Genomic_DNA"/>
</dbReference>
<evidence type="ECO:0000256" key="1">
    <source>
        <dbReference type="ARBA" id="ARBA00001633"/>
    </source>
</evidence>
<dbReference type="AlphaFoldDB" id="A0A974WFI2"/>
<dbReference type="FunFam" id="3.20.20.70:FF:000024">
    <property type="entry name" value="Indole-3-glycerol phosphate synthase"/>
    <property type="match status" value="1"/>
</dbReference>